<accession>A0A369AKD4</accession>
<dbReference type="InterPro" id="IPR036953">
    <property type="entry name" value="GreA/GreB_C_sf"/>
</dbReference>
<keyword evidence="2" id="KW-0648">Protein biosynthesis</keyword>
<dbReference type="SUPFAM" id="SSF54534">
    <property type="entry name" value="FKBP-like"/>
    <property type="match status" value="1"/>
</dbReference>
<gene>
    <name evidence="2" type="ORF">DFR58_1338</name>
</gene>
<comment type="caution">
    <text evidence="2">The sequence shown here is derived from an EMBL/GenBank/DDBJ whole genome shotgun (WGS) entry which is preliminary data.</text>
</comment>
<dbReference type="GO" id="GO:0003746">
    <property type="term" value="F:translation elongation factor activity"/>
    <property type="evidence" value="ECO:0007669"/>
    <property type="project" value="UniProtKB-KW"/>
</dbReference>
<protein>
    <submittedName>
        <fullName evidence="2">Transcription elongation factor GreA</fullName>
    </submittedName>
</protein>
<keyword evidence="2" id="KW-0251">Elongation factor</keyword>
<dbReference type="PANTHER" id="PTHR30437">
    <property type="entry name" value="TRANSCRIPTION ELONGATION FACTOR GREA"/>
    <property type="match status" value="1"/>
</dbReference>
<dbReference type="Pfam" id="PF01272">
    <property type="entry name" value="GreA_GreB"/>
    <property type="match status" value="1"/>
</dbReference>
<dbReference type="GO" id="GO:0006354">
    <property type="term" value="P:DNA-templated transcription elongation"/>
    <property type="evidence" value="ECO:0007669"/>
    <property type="project" value="TreeGrafter"/>
</dbReference>
<feature type="domain" description="Transcription elongation factor GreA/GreB C-terminal" evidence="1">
    <location>
        <begin position="75"/>
        <end position="145"/>
    </location>
</feature>
<dbReference type="GO" id="GO:0003677">
    <property type="term" value="F:DNA binding"/>
    <property type="evidence" value="ECO:0007669"/>
    <property type="project" value="InterPro"/>
</dbReference>
<dbReference type="Proteomes" id="UP000253034">
    <property type="component" value="Unassembled WGS sequence"/>
</dbReference>
<proteinExistence type="predicted"/>
<dbReference type="AlphaFoldDB" id="A0A369AKD4"/>
<evidence type="ECO:0000313" key="2">
    <source>
        <dbReference type="EMBL" id="RCX09869.1"/>
    </source>
</evidence>
<organism evidence="2 3">
    <name type="scientific">Anaerobacterium chartisolvens</name>
    <dbReference type="NCBI Taxonomy" id="1297424"/>
    <lineage>
        <taxon>Bacteria</taxon>
        <taxon>Bacillati</taxon>
        <taxon>Bacillota</taxon>
        <taxon>Clostridia</taxon>
        <taxon>Eubacteriales</taxon>
        <taxon>Oscillospiraceae</taxon>
        <taxon>Anaerobacterium</taxon>
    </lineage>
</organism>
<dbReference type="GO" id="GO:0070063">
    <property type="term" value="F:RNA polymerase binding"/>
    <property type="evidence" value="ECO:0007669"/>
    <property type="project" value="InterPro"/>
</dbReference>
<dbReference type="RefSeq" id="WP_114299694.1">
    <property type="nucleotide sequence ID" value="NZ_QPJT01000033.1"/>
</dbReference>
<evidence type="ECO:0000259" key="1">
    <source>
        <dbReference type="Pfam" id="PF01272"/>
    </source>
</evidence>
<dbReference type="OrthoDB" id="2898253at2"/>
<sequence length="147" mass="16819">MSKKTSLTMPVYENLLAHLVDFEERRSSIVNFYFPEFDKKREEFEQLIDGYISALDAVVKSILLSDKASNSFPFVCLNSEVEVEDIEEAETYNYKIIIPESNCSEDNCITILSPMGRALLCKKEGDVVSVNTPSGVYRYRIKSIKLR</sequence>
<dbReference type="Gene3D" id="3.10.50.30">
    <property type="entry name" value="Transcription elongation factor, GreA/GreB, C-terminal domain"/>
    <property type="match status" value="1"/>
</dbReference>
<evidence type="ECO:0000313" key="3">
    <source>
        <dbReference type="Proteomes" id="UP000253034"/>
    </source>
</evidence>
<dbReference type="EMBL" id="QPJT01000033">
    <property type="protein sequence ID" value="RCX09869.1"/>
    <property type="molecule type" value="Genomic_DNA"/>
</dbReference>
<dbReference type="PANTHER" id="PTHR30437:SF4">
    <property type="entry name" value="TRANSCRIPTION ELONGATION FACTOR GREA"/>
    <property type="match status" value="1"/>
</dbReference>
<keyword evidence="3" id="KW-1185">Reference proteome</keyword>
<reference evidence="2 3" key="1">
    <citation type="submission" date="2018-07" db="EMBL/GenBank/DDBJ databases">
        <title>Genomic Encyclopedia of Type Strains, Phase IV (KMG-IV): sequencing the most valuable type-strain genomes for metagenomic binning, comparative biology and taxonomic classification.</title>
        <authorList>
            <person name="Goeker M."/>
        </authorList>
    </citation>
    <scope>NUCLEOTIDE SEQUENCE [LARGE SCALE GENOMIC DNA]</scope>
    <source>
        <strain evidence="2 3">DSM 27016</strain>
    </source>
</reference>
<dbReference type="InterPro" id="IPR001437">
    <property type="entry name" value="Tscrpt_elong_fac_GreA/B_C"/>
</dbReference>
<name>A0A369AKD4_9FIRM</name>
<dbReference type="InterPro" id="IPR023459">
    <property type="entry name" value="Tscrpt_elong_fac_GreA/B_fam"/>
</dbReference>
<dbReference type="GO" id="GO:0032784">
    <property type="term" value="P:regulation of DNA-templated transcription elongation"/>
    <property type="evidence" value="ECO:0007669"/>
    <property type="project" value="InterPro"/>
</dbReference>